<accession>A0A3D2X231</accession>
<comment type="caution">
    <text evidence="1">The sequence shown here is derived from an EMBL/GenBank/DDBJ whole genome shotgun (WGS) entry which is preliminary data.</text>
</comment>
<sequence length="116" mass="13799">MNTLTVFLEMRKKDTQKIFQCLNKKDDYFGAFTFINEDIKNEDEISPFNNFYNNIISLGNLEIDYKQALTLLTKLVLNYIKSTQIQFYQNCRIFISDNEVVTFLNKTFLRTKKNIV</sequence>
<evidence type="ECO:0000313" key="1">
    <source>
        <dbReference type="EMBL" id="HCL01209.1"/>
    </source>
</evidence>
<name>A0A3D2X231_9FIRM</name>
<proteinExistence type="predicted"/>
<reference evidence="1 2" key="1">
    <citation type="journal article" date="2018" name="Nat. Biotechnol.">
        <title>A standardized bacterial taxonomy based on genome phylogeny substantially revises the tree of life.</title>
        <authorList>
            <person name="Parks D.H."/>
            <person name="Chuvochina M."/>
            <person name="Waite D.W."/>
            <person name="Rinke C."/>
            <person name="Skarshewski A."/>
            <person name="Chaumeil P.A."/>
            <person name="Hugenholtz P."/>
        </authorList>
    </citation>
    <scope>NUCLEOTIDE SEQUENCE [LARGE SCALE GENOMIC DNA]</scope>
    <source>
        <strain evidence="1">UBA11728</strain>
    </source>
</reference>
<protein>
    <submittedName>
        <fullName evidence="1">Uncharacterized protein</fullName>
    </submittedName>
</protein>
<gene>
    <name evidence="1" type="ORF">DHW61_02150</name>
</gene>
<dbReference type="AlphaFoldDB" id="A0A3D2X231"/>
<dbReference type="Proteomes" id="UP000262969">
    <property type="component" value="Unassembled WGS sequence"/>
</dbReference>
<dbReference type="EMBL" id="DPVV01000079">
    <property type="protein sequence ID" value="HCL01209.1"/>
    <property type="molecule type" value="Genomic_DNA"/>
</dbReference>
<evidence type="ECO:0000313" key="2">
    <source>
        <dbReference type="Proteomes" id="UP000262969"/>
    </source>
</evidence>
<organism evidence="1 2">
    <name type="scientific">Lachnoclostridium phytofermentans</name>
    <dbReference type="NCBI Taxonomy" id="66219"/>
    <lineage>
        <taxon>Bacteria</taxon>
        <taxon>Bacillati</taxon>
        <taxon>Bacillota</taxon>
        <taxon>Clostridia</taxon>
        <taxon>Lachnospirales</taxon>
        <taxon>Lachnospiraceae</taxon>
    </lineage>
</organism>